<name>A0A7W7RNI6_9ACTN</name>
<dbReference type="Gene3D" id="1.10.150.130">
    <property type="match status" value="1"/>
</dbReference>
<gene>
    <name evidence="7" type="ORF">F4561_005615</name>
</gene>
<dbReference type="SUPFAM" id="SSF56349">
    <property type="entry name" value="DNA breaking-rejoining enzymes"/>
    <property type="match status" value="1"/>
</dbReference>
<dbReference type="GO" id="GO:0006310">
    <property type="term" value="P:DNA recombination"/>
    <property type="evidence" value="ECO:0007669"/>
    <property type="project" value="UniProtKB-KW"/>
</dbReference>
<dbReference type="PANTHER" id="PTHR30349">
    <property type="entry name" value="PHAGE INTEGRASE-RELATED"/>
    <property type="match status" value="1"/>
</dbReference>
<keyword evidence="2" id="KW-0233">DNA recombination</keyword>
<dbReference type="GO" id="GO:0003677">
    <property type="term" value="F:DNA binding"/>
    <property type="evidence" value="ECO:0007669"/>
    <property type="project" value="UniProtKB-UniRule"/>
</dbReference>
<evidence type="ECO:0000259" key="6">
    <source>
        <dbReference type="PROSITE" id="PS51900"/>
    </source>
</evidence>
<keyword evidence="1 3" id="KW-0238">DNA-binding</keyword>
<dbReference type="InterPro" id="IPR002104">
    <property type="entry name" value="Integrase_catalytic"/>
</dbReference>
<reference evidence="7 8" key="1">
    <citation type="submission" date="2020-08" db="EMBL/GenBank/DDBJ databases">
        <title>Sequencing the genomes of 1000 actinobacteria strains.</title>
        <authorList>
            <person name="Klenk H.-P."/>
        </authorList>
    </citation>
    <scope>NUCLEOTIDE SEQUENCE [LARGE SCALE GENOMIC DNA]</scope>
    <source>
        <strain evidence="7 8">DSM 102030</strain>
    </source>
</reference>
<feature type="domain" description="Tyr recombinase" evidence="5">
    <location>
        <begin position="181"/>
        <end position="378"/>
    </location>
</feature>
<dbReference type="InterPro" id="IPR013762">
    <property type="entry name" value="Integrase-like_cat_sf"/>
</dbReference>
<evidence type="ECO:0000259" key="5">
    <source>
        <dbReference type="PROSITE" id="PS51898"/>
    </source>
</evidence>
<keyword evidence="8" id="KW-1185">Reference proteome</keyword>
<dbReference type="Gene3D" id="1.10.443.10">
    <property type="entry name" value="Intergrase catalytic core"/>
    <property type="match status" value="1"/>
</dbReference>
<dbReference type="RefSeq" id="WP_184584291.1">
    <property type="nucleotide sequence ID" value="NZ_JACHJT010000002.1"/>
</dbReference>
<evidence type="ECO:0000256" key="4">
    <source>
        <dbReference type="SAM" id="MobiDB-lite"/>
    </source>
</evidence>
<dbReference type="InterPro" id="IPR011010">
    <property type="entry name" value="DNA_brk_join_enz"/>
</dbReference>
<evidence type="ECO:0000256" key="1">
    <source>
        <dbReference type="ARBA" id="ARBA00023125"/>
    </source>
</evidence>
<dbReference type="EMBL" id="JACHJT010000002">
    <property type="protein sequence ID" value="MBB4934721.1"/>
    <property type="molecule type" value="Genomic_DNA"/>
</dbReference>
<dbReference type="AlphaFoldDB" id="A0A7W7RNI6"/>
<dbReference type="PROSITE" id="PS51900">
    <property type="entry name" value="CB"/>
    <property type="match status" value="1"/>
</dbReference>
<dbReference type="PROSITE" id="PS51898">
    <property type="entry name" value="TYR_RECOMBINASE"/>
    <property type="match status" value="1"/>
</dbReference>
<dbReference type="InterPro" id="IPR050090">
    <property type="entry name" value="Tyrosine_recombinase_XerCD"/>
</dbReference>
<dbReference type="Proteomes" id="UP000523007">
    <property type="component" value="Unassembled WGS sequence"/>
</dbReference>
<dbReference type="Pfam" id="PF00589">
    <property type="entry name" value="Phage_integrase"/>
    <property type="match status" value="1"/>
</dbReference>
<dbReference type="InterPro" id="IPR044068">
    <property type="entry name" value="CB"/>
</dbReference>
<dbReference type="InterPro" id="IPR010998">
    <property type="entry name" value="Integrase_recombinase_N"/>
</dbReference>
<evidence type="ECO:0000256" key="2">
    <source>
        <dbReference type="ARBA" id="ARBA00023172"/>
    </source>
</evidence>
<proteinExistence type="predicted"/>
<comment type="caution">
    <text evidence="7">The sequence shown here is derived from an EMBL/GenBank/DDBJ whole genome shotgun (WGS) entry which is preliminary data.</text>
</comment>
<protein>
    <submittedName>
        <fullName evidence="7">Integrase</fullName>
    </submittedName>
</protein>
<feature type="region of interest" description="Disordered" evidence="4">
    <location>
        <begin position="1"/>
        <end position="20"/>
    </location>
</feature>
<organism evidence="7 8">
    <name type="scientific">Lipingzhangella halophila</name>
    <dbReference type="NCBI Taxonomy" id="1783352"/>
    <lineage>
        <taxon>Bacteria</taxon>
        <taxon>Bacillati</taxon>
        <taxon>Actinomycetota</taxon>
        <taxon>Actinomycetes</taxon>
        <taxon>Streptosporangiales</taxon>
        <taxon>Nocardiopsidaceae</taxon>
        <taxon>Lipingzhangella</taxon>
    </lineage>
</organism>
<feature type="domain" description="Core-binding (CB)" evidence="6">
    <location>
        <begin position="77"/>
        <end position="158"/>
    </location>
</feature>
<accession>A0A7W7RNI6</accession>
<dbReference type="PANTHER" id="PTHR30349:SF91">
    <property type="entry name" value="INTA PROTEIN"/>
    <property type="match status" value="1"/>
</dbReference>
<sequence length="385" mass="42952">MGSKEPKPRKPRGHAGQGTVYWDEAKGCYRGEISLGTTPSGKRRRPVAYGRTKDEVLDALRDLREEHETGIRPSPGYTVADTVNDWLKRGLKARSTATVTKYHSLAANNVIPQLGKAKLRELTADDVDDWLDERAEHLATASLKQCLDLLRRSITHAQRRNKVLRNVAELVKEVPEGRAGRPSKALNLEQARAILSTAQGRRLHAYLVLSLLTGVRTEEARELTWSHVHLDPPAGPPHVAVWHSVRKGGDTKTKKSRRTLALPPRVVAALRAHREAQEAEQEAAGKRWPDTDLVFRTRTGEKLDVNNVRRDFQAIVRAAGVEGSWTPRELRHSFVSLMSANGAHLEDIARLVGHSSTNTTELVYRKELHPVIMEGVDIMGDLFAE</sequence>
<evidence type="ECO:0000313" key="8">
    <source>
        <dbReference type="Proteomes" id="UP000523007"/>
    </source>
</evidence>
<evidence type="ECO:0000313" key="7">
    <source>
        <dbReference type="EMBL" id="MBB4934721.1"/>
    </source>
</evidence>
<dbReference type="GO" id="GO:0015074">
    <property type="term" value="P:DNA integration"/>
    <property type="evidence" value="ECO:0007669"/>
    <property type="project" value="InterPro"/>
</dbReference>
<evidence type="ECO:0000256" key="3">
    <source>
        <dbReference type="PROSITE-ProRule" id="PRU01248"/>
    </source>
</evidence>
<dbReference type="CDD" id="cd01189">
    <property type="entry name" value="INT_ICEBs1_C_like"/>
    <property type="match status" value="1"/>
</dbReference>